<dbReference type="OrthoDB" id="408152at2759"/>
<feature type="non-terminal residue" evidence="1">
    <location>
        <position position="1"/>
    </location>
</feature>
<dbReference type="PANTHER" id="PTHR36978">
    <property type="entry name" value="P-LOOP CONTAINING NUCLEOTIDE TRIPHOSPHATE HYDROLASE"/>
    <property type="match status" value="1"/>
</dbReference>
<keyword evidence="2" id="KW-1185">Reference proteome</keyword>
<evidence type="ECO:0000313" key="2">
    <source>
        <dbReference type="Proteomes" id="UP000800093"/>
    </source>
</evidence>
<name>A0A9P4MXR9_9PLEO</name>
<proteinExistence type="predicted"/>
<sequence length="215" mass="25153">GLRVIHAGLFRTATASMAVAYRTLGYRTHHGLDDVFTNPWPLIERAAEATWPSVNSSRTPPFTKADWDQIWGTEYDVCTDLASPFVEQLIKSYPDAKVVIVKRDFEKWWPSFKSQVLDTLFDRNWFFTFWIPANILRIRAPQAMEKVHYGFFSVQQPEDITEEVAHQTYEAYYERIRNMVPAEKRLEYTMGDGWEPLCEFLGKHVPDLPFPRINE</sequence>
<dbReference type="AlphaFoldDB" id="A0A9P4MXR9"/>
<accession>A0A9P4MXR9</accession>
<gene>
    <name evidence="1" type="ORF">CC78DRAFT_445516</name>
</gene>
<protein>
    <submittedName>
        <fullName evidence="1">Uncharacterized protein</fullName>
    </submittedName>
</protein>
<dbReference type="InterPro" id="IPR027417">
    <property type="entry name" value="P-loop_NTPase"/>
</dbReference>
<evidence type="ECO:0000313" key="1">
    <source>
        <dbReference type="EMBL" id="KAF2258537.1"/>
    </source>
</evidence>
<dbReference type="SUPFAM" id="SSF52540">
    <property type="entry name" value="P-loop containing nucleoside triphosphate hydrolases"/>
    <property type="match status" value="1"/>
</dbReference>
<reference evidence="2" key="1">
    <citation type="journal article" date="2020" name="Stud. Mycol.">
        <title>101 Dothideomycetes genomes: A test case for predicting lifestyles and emergence of pathogens.</title>
        <authorList>
            <person name="Haridas S."/>
            <person name="Albert R."/>
            <person name="Binder M."/>
            <person name="Bloem J."/>
            <person name="LaButti K."/>
            <person name="Salamov A."/>
            <person name="Andreopoulos B."/>
            <person name="Baker S."/>
            <person name="Barry K."/>
            <person name="Bills G."/>
            <person name="Bluhm B."/>
            <person name="Cannon C."/>
            <person name="Castanera R."/>
            <person name="Culley D."/>
            <person name="Daum C."/>
            <person name="Ezra D."/>
            <person name="Gonzalez J."/>
            <person name="Henrissat B."/>
            <person name="Kuo A."/>
            <person name="Liang C."/>
            <person name="Lipzen A."/>
            <person name="Lutzoni F."/>
            <person name="Magnuson J."/>
            <person name="Mondo S."/>
            <person name="Nolan M."/>
            <person name="Ohm R."/>
            <person name="Pangilinan J."/>
            <person name="Park H.-J."/>
            <person name="Ramirez L."/>
            <person name="Alfaro M."/>
            <person name="Sun H."/>
            <person name="Tritt A."/>
            <person name="Yoshinaga Y."/>
            <person name="Zwiers L.-H."/>
            <person name="Turgeon B."/>
            <person name="Goodwin S."/>
            <person name="Spatafora J."/>
            <person name="Crous P."/>
            <person name="Grigoriev I."/>
        </authorList>
    </citation>
    <scope>NUCLEOTIDE SEQUENCE [LARGE SCALE GENOMIC DNA]</scope>
    <source>
        <strain evidence="2">CBS 304.66</strain>
    </source>
</reference>
<comment type="caution">
    <text evidence="1">The sequence shown here is derived from an EMBL/GenBank/DDBJ whole genome shotgun (WGS) entry which is preliminary data.</text>
</comment>
<dbReference type="EMBL" id="ML986758">
    <property type="protein sequence ID" value="KAF2258537.1"/>
    <property type="molecule type" value="Genomic_DNA"/>
</dbReference>
<dbReference type="Pfam" id="PF17784">
    <property type="entry name" value="Sulfotransfer_4"/>
    <property type="match status" value="1"/>
</dbReference>
<dbReference type="Proteomes" id="UP000800093">
    <property type="component" value="Unassembled WGS sequence"/>
</dbReference>
<dbReference type="PANTHER" id="PTHR36978:SF4">
    <property type="entry name" value="P-LOOP CONTAINING NUCLEOSIDE TRIPHOSPHATE HYDROLASE PROTEIN"/>
    <property type="match status" value="1"/>
</dbReference>
<feature type="non-terminal residue" evidence="1">
    <location>
        <position position="215"/>
    </location>
</feature>
<dbReference type="InterPro" id="IPR040632">
    <property type="entry name" value="Sulfotransfer_4"/>
</dbReference>
<dbReference type="Gene3D" id="3.40.50.300">
    <property type="entry name" value="P-loop containing nucleotide triphosphate hydrolases"/>
    <property type="match status" value="1"/>
</dbReference>
<organism evidence="1 2">
    <name type="scientific">Lojkania enalia</name>
    <dbReference type="NCBI Taxonomy" id="147567"/>
    <lineage>
        <taxon>Eukaryota</taxon>
        <taxon>Fungi</taxon>
        <taxon>Dikarya</taxon>
        <taxon>Ascomycota</taxon>
        <taxon>Pezizomycotina</taxon>
        <taxon>Dothideomycetes</taxon>
        <taxon>Pleosporomycetidae</taxon>
        <taxon>Pleosporales</taxon>
        <taxon>Pleosporales incertae sedis</taxon>
        <taxon>Lojkania</taxon>
    </lineage>
</organism>